<proteinExistence type="predicted"/>
<comment type="caution">
    <text evidence="3">The sequence shown here is derived from an EMBL/GenBank/DDBJ whole genome shotgun (WGS) entry which is preliminary data.</text>
</comment>
<evidence type="ECO:0000259" key="2">
    <source>
        <dbReference type="Pfam" id="PF06568"/>
    </source>
</evidence>
<reference evidence="4" key="1">
    <citation type="submission" date="2020-01" db="EMBL/GenBank/DDBJ databases">
        <title>Sphingomonas sp. strain CSW-10.</title>
        <authorList>
            <person name="Chen W.-M."/>
        </authorList>
    </citation>
    <scope>NUCLEOTIDE SEQUENCE [LARGE SCALE GENOMIC DNA]</scope>
    <source>
        <strain evidence="4">CCP-1</strain>
    </source>
</reference>
<evidence type="ECO:0000256" key="1">
    <source>
        <dbReference type="SAM" id="MobiDB-lite"/>
    </source>
</evidence>
<dbReference type="Pfam" id="PF06568">
    <property type="entry name" value="YjiS-like"/>
    <property type="match status" value="1"/>
</dbReference>
<feature type="region of interest" description="Disordered" evidence="1">
    <location>
        <begin position="1"/>
        <end position="20"/>
    </location>
</feature>
<keyword evidence="4" id="KW-1185">Reference proteome</keyword>
<protein>
    <submittedName>
        <fullName evidence="3">DUF1127 domain-containing protein</fullName>
    </submittedName>
</protein>
<accession>A0ABW9Y670</accession>
<gene>
    <name evidence="3" type="ORF">GU920_10760</name>
</gene>
<dbReference type="RefSeq" id="WP_161767013.1">
    <property type="nucleotide sequence ID" value="NZ_JAAATW010000002.1"/>
</dbReference>
<name>A0ABW9Y670_9RHOB</name>
<evidence type="ECO:0000313" key="3">
    <source>
        <dbReference type="EMBL" id="NBE08018.1"/>
    </source>
</evidence>
<dbReference type="InterPro" id="IPR009506">
    <property type="entry name" value="YjiS-like"/>
</dbReference>
<evidence type="ECO:0000313" key="4">
    <source>
        <dbReference type="Proteomes" id="UP001517376"/>
    </source>
</evidence>
<sequence>MKAPTMDRSLATPASRPTRRLRLRERLAQMRALLRQRATLAQLDDHLLRDIGLTRDEAQAEASRPLWDVPANWRR</sequence>
<dbReference type="Proteomes" id="UP001517376">
    <property type="component" value="Unassembled WGS sequence"/>
</dbReference>
<feature type="domain" description="YjiS-like" evidence="2">
    <location>
        <begin position="23"/>
        <end position="58"/>
    </location>
</feature>
<organism evidence="3 4">
    <name type="scientific">Paragemmobacter ruber</name>
    <dbReference type="NCBI Taxonomy" id="1985673"/>
    <lineage>
        <taxon>Bacteria</taxon>
        <taxon>Pseudomonadati</taxon>
        <taxon>Pseudomonadota</taxon>
        <taxon>Alphaproteobacteria</taxon>
        <taxon>Rhodobacterales</taxon>
        <taxon>Paracoccaceae</taxon>
        <taxon>Paragemmobacter</taxon>
    </lineage>
</organism>
<dbReference type="EMBL" id="JAAATW010000002">
    <property type="protein sequence ID" value="NBE08018.1"/>
    <property type="molecule type" value="Genomic_DNA"/>
</dbReference>